<dbReference type="InterPro" id="IPR019734">
    <property type="entry name" value="TPR_rpt"/>
</dbReference>
<protein>
    <submittedName>
        <fullName evidence="3">Glycosyltransferase</fullName>
    </submittedName>
</protein>
<dbReference type="Proteomes" id="UP000649151">
    <property type="component" value="Unassembled WGS sequence"/>
</dbReference>
<gene>
    <name evidence="3" type="ORF">H8Z77_10050</name>
</gene>
<dbReference type="RefSeq" id="WP_186996917.1">
    <property type="nucleotide sequence ID" value="NZ_JACOQK010000001.1"/>
</dbReference>
<proteinExistence type="predicted"/>
<dbReference type="SUPFAM" id="SSF53448">
    <property type="entry name" value="Nucleotide-diphospho-sugar transferases"/>
    <property type="match status" value="1"/>
</dbReference>
<reference evidence="3 4" key="1">
    <citation type="submission" date="2020-08" db="EMBL/GenBank/DDBJ databases">
        <title>Genome public.</title>
        <authorList>
            <person name="Liu C."/>
            <person name="Sun Q."/>
        </authorList>
    </citation>
    <scope>NUCLEOTIDE SEQUENCE [LARGE SCALE GENOMIC DNA]</scope>
    <source>
        <strain evidence="3 4">NSJ-27</strain>
    </source>
</reference>
<evidence type="ECO:0000313" key="3">
    <source>
        <dbReference type="EMBL" id="MBC5788346.1"/>
    </source>
</evidence>
<dbReference type="Gene3D" id="3.90.550.10">
    <property type="entry name" value="Spore Coat Polysaccharide Biosynthesis Protein SpsA, Chain A"/>
    <property type="match status" value="1"/>
</dbReference>
<dbReference type="CDD" id="cd02511">
    <property type="entry name" value="Beta4Glucosyltransferase"/>
    <property type="match status" value="1"/>
</dbReference>
<accession>A0ABR7IT77</accession>
<dbReference type="SUPFAM" id="SSF48452">
    <property type="entry name" value="TPR-like"/>
    <property type="match status" value="1"/>
</dbReference>
<sequence>MVKISLCMIVKDEQDVLARCLDHIKDIVDEIVIVDTGSTDNTKQIAMRYTDQVYDYIWQDDFAAARNFAFSKGTKDYLFWLDADDVVLEQDAEKLLQLKQTLSPEVDMVMMQYHVAFDKEGNPSFSYERERLVKREKGYQWKGAVHEAITPSGNILHTDIAITHQKLHPSDPDRNLRILEKIKKNTELDPRQQFYYARELMNHHRDKEAILVFRNFLDSGKGWVENNINACLDLSQCYQRLGQKQKALESLFYSFIFDRPRAEICCEIGACFLREERYQQAIYWYQAALQCDKEDSKGGFILPDCYDFIPNIQLCVCYDRIGELQTAYQYHQVTERLKPHHPMVVHNKNYFQSIL</sequence>
<feature type="repeat" description="TPR" evidence="1">
    <location>
        <begin position="262"/>
        <end position="295"/>
    </location>
</feature>
<dbReference type="PANTHER" id="PTHR43630:SF2">
    <property type="entry name" value="GLYCOSYLTRANSFERASE"/>
    <property type="match status" value="1"/>
</dbReference>
<dbReference type="EMBL" id="JACOQK010000001">
    <property type="protein sequence ID" value="MBC5788346.1"/>
    <property type="molecule type" value="Genomic_DNA"/>
</dbReference>
<evidence type="ECO:0000256" key="1">
    <source>
        <dbReference type="PROSITE-ProRule" id="PRU00339"/>
    </source>
</evidence>
<feature type="domain" description="Glycosyltransferase 2-like" evidence="2">
    <location>
        <begin position="5"/>
        <end position="141"/>
    </location>
</feature>
<comment type="caution">
    <text evidence="3">The sequence shown here is derived from an EMBL/GenBank/DDBJ whole genome shotgun (WGS) entry which is preliminary data.</text>
</comment>
<dbReference type="InterPro" id="IPR001173">
    <property type="entry name" value="Glyco_trans_2-like"/>
</dbReference>
<organism evidence="3 4">
    <name type="scientific">Clostridium facile</name>
    <dbReference type="NCBI Taxonomy" id="2763035"/>
    <lineage>
        <taxon>Bacteria</taxon>
        <taxon>Bacillati</taxon>
        <taxon>Bacillota</taxon>
        <taxon>Clostridia</taxon>
        <taxon>Eubacteriales</taxon>
        <taxon>Clostridiaceae</taxon>
        <taxon>Clostridium</taxon>
    </lineage>
</organism>
<dbReference type="SMART" id="SM00028">
    <property type="entry name" value="TPR"/>
    <property type="match status" value="2"/>
</dbReference>
<dbReference type="InterPro" id="IPR029044">
    <property type="entry name" value="Nucleotide-diphossugar_trans"/>
</dbReference>
<evidence type="ECO:0000259" key="2">
    <source>
        <dbReference type="Pfam" id="PF00535"/>
    </source>
</evidence>
<name>A0ABR7IT77_9CLOT</name>
<keyword evidence="4" id="KW-1185">Reference proteome</keyword>
<dbReference type="PANTHER" id="PTHR43630">
    <property type="entry name" value="POLY-BETA-1,6-N-ACETYL-D-GLUCOSAMINE SYNTHASE"/>
    <property type="match status" value="1"/>
</dbReference>
<dbReference type="Gene3D" id="1.25.40.10">
    <property type="entry name" value="Tetratricopeptide repeat domain"/>
    <property type="match status" value="1"/>
</dbReference>
<dbReference type="PROSITE" id="PS50005">
    <property type="entry name" value="TPR"/>
    <property type="match status" value="1"/>
</dbReference>
<keyword evidence="1" id="KW-0802">TPR repeat</keyword>
<evidence type="ECO:0000313" key="4">
    <source>
        <dbReference type="Proteomes" id="UP000649151"/>
    </source>
</evidence>
<dbReference type="Pfam" id="PF00535">
    <property type="entry name" value="Glycos_transf_2"/>
    <property type="match status" value="1"/>
</dbReference>
<dbReference type="InterPro" id="IPR011990">
    <property type="entry name" value="TPR-like_helical_dom_sf"/>
</dbReference>